<keyword evidence="1" id="KW-0812">Transmembrane</keyword>
<dbReference type="EMBL" id="VMGH01000022">
    <property type="protein sequence ID" value="TSC91877.1"/>
    <property type="molecule type" value="Genomic_DNA"/>
</dbReference>
<dbReference type="PANTHER" id="PTHR37938">
    <property type="entry name" value="BLL0215 PROTEIN"/>
    <property type="match status" value="1"/>
</dbReference>
<gene>
    <name evidence="3" type="ORF">CEN92_168</name>
</gene>
<evidence type="ECO:0000259" key="2">
    <source>
        <dbReference type="Pfam" id="PF03703"/>
    </source>
</evidence>
<feature type="domain" description="YdbS-like PH" evidence="2">
    <location>
        <begin position="73"/>
        <end position="151"/>
    </location>
</feature>
<organism evidence="3 4">
    <name type="scientific">Candidatus Berkelbacteria bacterium Licking1014_96</name>
    <dbReference type="NCBI Taxonomy" id="2017149"/>
    <lineage>
        <taxon>Bacteria</taxon>
        <taxon>Candidatus Berkelbacteria</taxon>
    </lineage>
</organism>
<proteinExistence type="predicted"/>
<dbReference type="AlphaFoldDB" id="A0A554LGA4"/>
<feature type="transmembrane region" description="Helical" evidence="1">
    <location>
        <begin position="21"/>
        <end position="43"/>
    </location>
</feature>
<keyword evidence="1" id="KW-0472">Membrane</keyword>
<accession>A0A554LGA4</accession>
<evidence type="ECO:0000313" key="3">
    <source>
        <dbReference type="EMBL" id="TSC91877.1"/>
    </source>
</evidence>
<comment type="caution">
    <text evidence="3">The sequence shown here is derived from an EMBL/GenBank/DDBJ whole genome shotgun (WGS) entry which is preliminary data.</text>
</comment>
<sequence>MISKIAPESDEEIIEELRRHPIVLFAPFFKVFIGLVIVVLIFLIFKASWVFSLAFFLWLIFGGIYALYHYYIWRRDAYIITDSRIIVREQQSFFSKQVSETNFKDITDVTYKVKGFWATFFNFGTIYVQTASSDPLKLANIKKPSRIQKLILDLRGRN</sequence>
<reference evidence="3 4" key="1">
    <citation type="submission" date="2017-07" db="EMBL/GenBank/DDBJ databases">
        <title>Mechanisms for carbon and nitrogen cycling indicate functional differentiation within the Candidate Phyla Radiation.</title>
        <authorList>
            <person name="Danczak R.E."/>
            <person name="Johnston M.D."/>
            <person name="Kenah C."/>
            <person name="Slattery M."/>
            <person name="Wrighton K.C."/>
            <person name="Wilkins M.J."/>
        </authorList>
    </citation>
    <scope>NUCLEOTIDE SEQUENCE [LARGE SCALE GENOMIC DNA]</scope>
    <source>
        <strain evidence="3">Licking1014_96</strain>
    </source>
</reference>
<keyword evidence="1" id="KW-1133">Transmembrane helix</keyword>
<protein>
    <recommendedName>
        <fullName evidence="2">YdbS-like PH domain-containing protein</fullName>
    </recommendedName>
</protein>
<feature type="transmembrane region" description="Helical" evidence="1">
    <location>
        <begin position="49"/>
        <end position="68"/>
    </location>
</feature>
<dbReference type="Pfam" id="PF03703">
    <property type="entry name" value="bPH_2"/>
    <property type="match status" value="1"/>
</dbReference>
<evidence type="ECO:0000313" key="4">
    <source>
        <dbReference type="Proteomes" id="UP000318296"/>
    </source>
</evidence>
<evidence type="ECO:0000256" key="1">
    <source>
        <dbReference type="SAM" id="Phobius"/>
    </source>
</evidence>
<dbReference type="PANTHER" id="PTHR37938:SF1">
    <property type="entry name" value="BLL0215 PROTEIN"/>
    <property type="match status" value="1"/>
</dbReference>
<dbReference type="Proteomes" id="UP000318296">
    <property type="component" value="Unassembled WGS sequence"/>
</dbReference>
<dbReference type="InterPro" id="IPR005182">
    <property type="entry name" value="YdbS-like_PH"/>
</dbReference>
<name>A0A554LGA4_9BACT</name>